<evidence type="ECO:0000313" key="1">
    <source>
        <dbReference type="EMBL" id="AER47619.1"/>
    </source>
</evidence>
<sequence>MTNVISLPGADTASAAYDRAAADRARRFSLTGGKAVDVLAEHRPAIIADGVREAAVAAYLRVSREVLSVLTVQHRDELTEAGYEYAAGLFSRRAILHVALLLAPGQSDRADMLRRTLGDWASDRPFRPGSAPTAVVTEHEVACRDLIGKASELVEQVHDGDAGQAWADLEALDRHTLQGLAVALAAMVNTEEPVLRHCLIRAGLRAGEIEGVAVHPSRAAAFGLAALVPTAGAEAVTS</sequence>
<dbReference type="RefSeq" id="YP_009018753.1">
    <property type="nucleotide sequence ID" value="NC_023744.1"/>
</dbReference>
<proteinExistence type="predicted"/>
<protein>
    <submittedName>
        <fullName evidence="1">Uncharacterized protein</fullName>
    </submittedName>
</protein>
<accession>G8I4H5</accession>
<dbReference type="EMBL" id="JN698994">
    <property type="protein sequence ID" value="AER47619.1"/>
    <property type="molecule type" value="Genomic_DNA"/>
</dbReference>
<evidence type="ECO:0000313" key="2">
    <source>
        <dbReference type="Proteomes" id="UP000005857"/>
    </source>
</evidence>
<dbReference type="Proteomes" id="UP000005857">
    <property type="component" value="Segment"/>
</dbReference>
<reference evidence="1 2" key="1">
    <citation type="journal article" date="2012" name="J. Virol.">
        <title>Complete Genome Sequences of 138 Mycobacteriophages.</title>
        <authorList>
            <consortium name="the Science Education Alliance Phage Hunters Advancing Genomics and Evolutionary Science Program"/>
            <consortium name="the KwaZulu-Natal Research Institute for Tuberculosis and HIV Mycobacterial Genetics Course Students"/>
            <consortium name="the Phage Hunters Integrating Research and Education Program"/>
            <person name="Hatfull G.F."/>
        </authorList>
    </citation>
    <scope>NUCLEOTIDE SEQUENCE [LARGE SCALE GENOMIC DNA]</scope>
</reference>
<dbReference type="GeneID" id="18990063"/>
<keyword evidence="2" id="KW-1185">Reference proteome</keyword>
<dbReference type="OrthoDB" id="7246at10239"/>
<name>G8I4H5_9CAUD</name>
<gene>
    <name evidence="1" type="primary">65</name>
    <name evidence="1" type="ORF">DS6A_65</name>
</gene>
<organism evidence="1 2">
    <name type="scientific">Mycobacterium phage DS6A</name>
    <dbReference type="NCBI Taxonomy" id="45764"/>
    <lineage>
        <taxon>Viruses</taxon>
        <taxon>Duplodnaviria</taxon>
        <taxon>Heunggongvirae</taxon>
        <taxon>Uroviricota</taxon>
        <taxon>Caudoviricetes</taxon>
        <taxon>Hnatkovirus</taxon>
        <taxon>Hnatkovirus DS6A</taxon>
    </lineage>
</organism>
<dbReference type="KEGG" id="vg:18990063"/>